<dbReference type="GO" id="GO:0003755">
    <property type="term" value="F:peptidyl-prolyl cis-trans isomerase activity"/>
    <property type="evidence" value="ECO:0007669"/>
    <property type="project" value="UniProtKB-KW"/>
</dbReference>
<comment type="catalytic activity">
    <reaction evidence="1">
        <text>[protein]-peptidylproline (omega=180) = [protein]-peptidylproline (omega=0)</text>
        <dbReference type="Rhea" id="RHEA:16237"/>
        <dbReference type="Rhea" id="RHEA-COMP:10747"/>
        <dbReference type="Rhea" id="RHEA-COMP:10748"/>
        <dbReference type="ChEBI" id="CHEBI:83833"/>
        <dbReference type="ChEBI" id="CHEBI:83834"/>
        <dbReference type="EC" id="5.2.1.8"/>
    </reaction>
</comment>
<dbReference type="PROSITE" id="PS50072">
    <property type="entry name" value="CSA_PPIASE_2"/>
    <property type="match status" value="1"/>
</dbReference>
<dbReference type="Proteomes" id="UP001161247">
    <property type="component" value="Chromosome 1"/>
</dbReference>
<dbReference type="EC" id="5.2.1.8" evidence="4"/>
<dbReference type="InterPro" id="IPR029000">
    <property type="entry name" value="Cyclophilin-like_dom_sf"/>
</dbReference>
<dbReference type="GO" id="GO:0140662">
    <property type="term" value="F:ATP-dependent protein folding chaperone"/>
    <property type="evidence" value="ECO:0007669"/>
    <property type="project" value="InterPro"/>
</dbReference>
<organism evidence="11 12">
    <name type="scientific">Oldenlandia corymbosa var. corymbosa</name>
    <dbReference type="NCBI Taxonomy" id="529605"/>
    <lineage>
        <taxon>Eukaryota</taxon>
        <taxon>Viridiplantae</taxon>
        <taxon>Streptophyta</taxon>
        <taxon>Embryophyta</taxon>
        <taxon>Tracheophyta</taxon>
        <taxon>Spermatophyta</taxon>
        <taxon>Magnoliopsida</taxon>
        <taxon>eudicotyledons</taxon>
        <taxon>Gunneridae</taxon>
        <taxon>Pentapetalae</taxon>
        <taxon>asterids</taxon>
        <taxon>lamiids</taxon>
        <taxon>Gentianales</taxon>
        <taxon>Rubiaceae</taxon>
        <taxon>Rubioideae</taxon>
        <taxon>Spermacoceae</taxon>
        <taxon>Hedyotis-Oldenlandia complex</taxon>
        <taxon>Oldenlandia</taxon>
    </lineage>
</organism>
<dbReference type="Gene3D" id="2.60.34.10">
    <property type="entry name" value="Substrate Binding Domain Of DNAk, Chain A, domain 1"/>
    <property type="match status" value="1"/>
</dbReference>
<feature type="compositionally biased region" description="Basic and acidic residues" evidence="9">
    <location>
        <begin position="176"/>
        <end position="209"/>
    </location>
</feature>
<dbReference type="PANTHER" id="PTHR19375">
    <property type="entry name" value="HEAT SHOCK PROTEIN 70KDA"/>
    <property type="match status" value="1"/>
</dbReference>
<keyword evidence="6" id="KW-0067">ATP-binding</keyword>
<sequence>MPNPRVFFDIAIGGQNIGRIIFELSADTTPLTAENFRALCTGEKGVGNSGKPLHYKGSIFHRVIPGFMCQGGDFTAASGTGGESIYTKKFADENFLKKHTGPGVLSMANCGPNTNGSQFFICTVKTPWLDGKSVVFGHVVDGMDVVKAIEKVGSTSGRTSKRVEIVDCGQLNSKNQVDDHVSRLPDSDHRNDHIDDHASRFPGSDHRNDSGSQKISGGKSGSTPSIGIDLGTTYSCVGYWKHNRVEIITNDQGNRTTPSYVAFTENEHLIGDAAFNQVTLNPINTVFDAKRLIGRRFTDETVQNDIKLWPFKVISDTNDWPIIVVTYEREEKQFAPEEISSMILTKMKHIAETYIGSEVNDAVVTVPAYFDHSQRHATMNAGKIAGLNVLRIINEPTAAAIAYGFDKSSSITGKRNVLIFDLGGGTFDVSILAIESSKIEVKGTAGDTHLGGEDFDARLVDHFIKVFSRKHNKDINGNPKSIRRLRTACERAKRILSSSAETRIDIDSLFEGIDFSATITRPKFEELNSDLFLKCIGTVEKCLTDSQMNKNTIDDVVMVGGSSRIPKVQQMLQDLLDGKKVCRDINPDEAVAYGAAIQAAMLSGQDNKKMKQLELVEITPLSLGIETSGQTMDVVIPRNTIIPARGVHELTTIIDNQSCARVKVFEGERVRSIDNKFLGEFLLPAIQMAPRGVPKIDIYFDLEANGLLTVTVKEVDTGHEKSFNVTCGRLSRDEIDSVIKEANKNQVEDKEYRKRSDARSVFERFTCDMRDHINKSNMSSAEKKKAEDATKNAFQWLDETHDQLAEVRDYEEKTKELARVCNPGRPSPFRKLIKLIGRNRGHQRK</sequence>
<dbReference type="FunFam" id="2.40.100.10:FF:000002">
    <property type="entry name" value="Peptidyl-prolyl cis-trans isomerase"/>
    <property type="match status" value="1"/>
</dbReference>
<dbReference type="InterPro" id="IPR043129">
    <property type="entry name" value="ATPase_NBD"/>
</dbReference>
<dbReference type="InterPro" id="IPR002130">
    <property type="entry name" value="Cyclophilin-type_PPIase_dom"/>
</dbReference>
<dbReference type="Pfam" id="PF00012">
    <property type="entry name" value="HSP70"/>
    <property type="match status" value="1"/>
</dbReference>
<comment type="subcellular location">
    <subcellularLocation>
        <location evidence="2">Endoplasmic reticulum lumen</location>
    </subcellularLocation>
</comment>
<evidence type="ECO:0000256" key="4">
    <source>
        <dbReference type="ARBA" id="ARBA00013194"/>
    </source>
</evidence>
<comment type="similarity">
    <text evidence="3">Belongs to the cyclophilin-type PPIase family.</text>
</comment>
<feature type="domain" description="PPIase cyclophilin-type" evidence="10">
    <location>
        <begin position="7"/>
        <end position="170"/>
    </location>
</feature>
<dbReference type="PRINTS" id="PR00301">
    <property type="entry name" value="HEATSHOCK70"/>
</dbReference>
<dbReference type="SUPFAM" id="SSF53067">
    <property type="entry name" value="Actin-like ATPase domain"/>
    <property type="match status" value="2"/>
</dbReference>
<reference evidence="11" key="1">
    <citation type="submission" date="2023-03" db="EMBL/GenBank/DDBJ databases">
        <authorList>
            <person name="Julca I."/>
        </authorList>
    </citation>
    <scope>NUCLEOTIDE SEQUENCE</scope>
</reference>
<dbReference type="InterPro" id="IPR020892">
    <property type="entry name" value="Cyclophilin-type_PPIase_CS"/>
</dbReference>
<dbReference type="InterPro" id="IPR029047">
    <property type="entry name" value="HSP70_peptide-bd_sf"/>
</dbReference>
<gene>
    <name evidence="11" type="ORF">OLC1_LOCUS4092</name>
</gene>
<dbReference type="CDD" id="cd01926">
    <property type="entry name" value="cyclophilin_ABH_like"/>
    <property type="match status" value="1"/>
</dbReference>
<evidence type="ECO:0000256" key="6">
    <source>
        <dbReference type="ARBA" id="ARBA00022840"/>
    </source>
</evidence>
<dbReference type="GO" id="GO:0005524">
    <property type="term" value="F:ATP binding"/>
    <property type="evidence" value="ECO:0007669"/>
    <property type="project" value="UniProtKB-KW"/>
</dbReference>
<dbReference type="Gene3D" id="3.30.30.30">
    <property type="match status" value="1"/>
</dbReference>
<evidence type="ECO:0000313" key="12">
    <source>
        <dbReference type="Proteomes" id="UP001161247"/>
    </source>
</evidence>
<dbReference type="AlphaFoldDB" id="A0AAV1C9Y8"/>
<dbReference type="FunFam" id="3.30.30.30:FF:000005">
    <property type="entry name" value="Heat shock protein ssb1"/>
    <property type="match status" value="1"/>
</dbReference>
<dbReference type="SUPFAM" id="SSF100934">
    <property type="entry name" value="Heat shock protein 70kD (HSP70), C-terminal subdomain"/>
    <property type="match status" value="1"/>
</dbReference>
<dbReference type="PROSITE" id="PS01036">
    <property type="entry name" value="HSP70_3"/>
    <property type="match status" value="1"/>
</dbReference>
<dbReference type="SUPFAM" id="SSF50891">
    <property type="entry name" value="Cyclophilin-like"/>
    <property type="match status" value="1"/>
</dbReference>
<dbReference type="Gene3D" id="2.40.100.10">
    <property type="entry name" value="Cyclophilin-like"/>
    <property type="match status" value="1"/>
</dbReference>
<evidence type="ECO:0000259" key="10">
    <source>
        <dbReference type="PROSITE" id="PS50072"/>
    </source>
</evidence>
<keyword evidence="7" id="KW-0697">Rotamase</keyword>
<evidence type="ECO:0000256" key="2">
    <source>
        <dbReference type="ARBA" id="ARBA00004319"/>
    </source>
</evidence>
<dbReference type="Gene3D" id="3.90.640.10">
    <property type="entry name" value="Actin, Chain A, domain 4"/>
    <property type="match status" value="1"/>
</dbReference>
<dbReference type="InterPro" id="IPR013126">
    <property type="entry name" value="Hsp_70_fam"/>
</dbReference>
<evidence type="ECO:0000256" key="3">
    <source>
        <dbReference type="ARBA" id="ARBA00007365"/>
    </source>
</evidence>
<dbReference type="PROSITE" id="PS00170">
    <property type="entry name" value="CSA_PPIASE_1"/>
    <property type="match status" value="1"/>
</dbReference>
<dbReference type="Gene3D" id="1.20.1270.10">
    <property type="match status" value="1"/>
</dbReference>
<dbReference type="EMBL" id="OX459118">
    <property type="protein sequence ID" value="CAI9092419.1"/>
    <property type="molecule type" value="Genomic_DNA"/>
</dbReference>
<keyword evidence="8" id="KW-0413">Isomerase</keyword>
<evidence type="ECO:0000256" key="1">
    <source>
        <dbReference type="ARBA" id="ARBA00000971"/>
    </source>
</evidence>
<dbReference type="InterPro" id="IPR029048">
    <property type="entry name" value="HSP70_C_sf"/>
</dbReference>
<name>A0AAV1C9Y8_OLDCO</name>
<dbReference type="FunFam" id="3.90.640.10:FF:000002">
    <property type="entry name" value="Heat shock 70 kDa"/>
    <property type="match status" value="1"/>
</dbReference>
<dbReference type="InterPro" id="IPR018181">
    <property type="entry name" value="Heat_shock_70_CS"/>
</dbReference>
<dbReference type="PROSITE" id="PS00297">
    <property type="entry name" value="HSP70_1"/>
    <property type="match status" value="1"/>
</dbReference>
<accession>A0AAV1C9Y8</accession>
<evidence type="ECO:0000256" key="7">
    <source>
        <dbReference type="ARBA" id="ARBA00023110"/>
    </source>
</evidence>
<evidence type="ECO:0000313" key="11">
    <source>
        <dbReference type="EMBL" id="CAI9092419.1"/>
    </source>
</evidence>
<dbReference type="Pfam" id="PF00160">
    <property type="entry name" value="Pro_isomerase"/>
    <property type="match status" value="1"/>
</dbReference>
<proteinExistence type="inferred from homology"/>
<dbReference type="GO" id="GO:0005788">
    <property type="term" value="C:endoplasmic reticulum lumen"/>
    <property type="evidence" value="ECO:0007669"/>
    <property type="project" value="UniProtKB-SubCell"/>
</dbReference>
<keyword evidence="12" id="KW-1185">Reference proteome</keyword>
<dbReference type="SUPFAM" id="SSF100920">
    <property type="entry name" value="Heat shock protein 70kD (HSP70), peptide-binding domain"/>
    <property type="match status" value="1"/>
</dbReference>
<dbReference type="Gene3D" id="3.30.420.40">
    <property type="match status" value="2"/>
</dbReference>
<keyword evidence="5" id="KW-0547">Nucleotide-binding</keyword>
<dbReference type="PROSITE" id="PS00329">
    <property type="entry name" value="HSP70_2"/>
    <property type="match status" value="1"/>
</dbReference>
<protein>
    <recommendedName>
        <fullName evidence="4">peptidylprolyl isomerase</fullName>
        <ecNumber evidence="4">5.2.1.8</ecNumber>
    </recommendedName>
</protein>
<feature type="region of interest" description="Disordered" evidence="9">
    <location>
        <begin position="176"/>
        <end position="223"/>
    </location>
</feature>
<evidence type="ECO:0000256" key="5">
    <source>
        <dbReference type="ARBA" id="ARBA00022741"/>
    </source>
</evidence>
<dbReference type="FunFam" id="3.30.420.40:FF:000026">
    <property type="entry name" value="Heat shock protein 70"/>
    <property type="match status" value="1"/>
</dbReference>
<evidence type="ECO:0000256" key="9">
    <source>
        <dbReference type="SAM" id="MobiDB-lite"/>
    </source>
</evidence>
<evidence type="ECO:0000256" key="8">
    <source>
        <dbReference type="ARBA" id="ARBA00023235"/>
    </source>
</evidence>